<keyword evidence="1" id="KW-0472">Membrane</keyword>
<dbReference type="Proteomes" id="UP000181942">
    <property type="component" value="Unassembled WGS sequence"/>
</dbReference>
<dbReference type="Pfam" id="PF01402">
    <property type="entry name" value="RHH_1"/>
    <property type="match status" value="1"/>
</dbReference>
<dbReference type="InterPro" id="IPR010985">
    <property type="entry name" value="Ribbon_hlx_hlx"/>
</dbReference>
<organism evidence="3 4">
    <name type="scientific">Streptomyces mirabilis</name>
    <dbReference type="NCBI Taxonomy" id="68239"/>
    <lineage>
        <taxon>Bacteria</taxon>
        <taxon>Bacillati</taxon>
        <taxon>Actinomycetota</taxon>
        <taxon>Actinomycetes</taxon>
        <taxon>Kitasatosporales</taxon>
        <taxon>Streptomycetaceae</taxon>
        <taxon>Streptomyces</taxon>
    </lineage>
</organism>
<dbReference type="CDD" id="cd21631">
    <property type="entry name" value="RHH_CopG_NikR-like"/>
    <property type="match status" value="1"/>
</dbReference>
<evidence type="ECO:0000313" key="4">
    <source>
        <dbReference type="Proteomes" id="UP000181942"/>
    </source>
</evidence>
<dbReference type="AlphaFoldDB" id="A0A1I2WBS6"/>
<keyword evidence="1" id="KW-1133">Transmembrane helix</keyword>
<evidence type="ECO:0000256" key="1">
    <source>
        <dbReference type="SAM" id="Phobius"/>
    </source>
</evidence>
<feature type="domain" description="Ribbon-helix-helix protein CopG" evidence="2">
    <location>
        <begin position="53"/>
        <end position="90"/>
    </location>
</feature>
<dbReference type="SUPFAM" id="SSF47598">
    <property type="entry name" value="Ribbon-helix-helix"/>
    <property type="match status" value="1"/>
</dbReference>
<dbReference type="GO" id="GO:0006355">
    <property type="term" value="P:regulation of DNA-templated transcription"/>
    <property type="evidence" value="ECO:0007669"/>
    <property type="project" value="InterPro"/>
</dbReference>
<keyword evidence="1" id="KW-0812">Transmembrane</keyword>
<evidence type="ECO:0000313" key="3">
    <source>
        <dbReference type="EMBL" id="SFG98840.1"/>
    </source>
</evidence>
<evidence type="ECO:0000259" key="2">
    <source>
        <dbReference type="Pfam" id="PF01402"/>
    </source>
</evidence>
<feature type="transmembrane region" description="Helical" evidence="1">
    <location>
        <begin position="29"/>
        <end position="48"/>
    </location>
</feature>
<proteinExistence type="predicted"/>
<gene>
    <name evidence="3" type="ORF">SAMN02787118_13647</name>
</gene>
<reference evidence="3 4" key="1">
    <citation type="submission" date="2016-10" db="EMBL/GenBank/DDBJ databases">
        <authorList>
            <person name="de Groot N.N."/>
        </authorList>
    </citation>
    <scope>NUCLEOTIDE SEQUENCE [LARGE SCALE GENOMIC DNA]</scope>
    <source>
        <strain evidence="3 4">OK461</strain>
    </source>
</reference>
<dbReference type="NCBIfam" id="NF041551">
    <property type="entry name" value="YlcI_YnfO_N"/>
    <property type="match status" value="1"/>
</dbReference>
<name>A0A1I2WBS6_9ACTN</name>
<accession>A0A1I2WBS6</accession>
<sequence length="133" mass="14414">MDPRTCVADQLCHLRHLCHRRLGPRWEGASFGFGFVVPIPALYALLYGRNMSKSVTIRVPEELHAQLQERAEAEGTTVTALITEAAHNAVRDPRLDSAADVFRAFVADNAAAFDAAFPDDAPARLDASGRAAA</sequence>
<dbReference type="EMBL" id="FONR01000036">
    <property type="protein sequence ID" value="SFG98840.1"/>
    <property type="molecule type" value="Genomic_DNA"/>
</dbReference>
<dbReference type="InterPro" id="IPR002145">
    <property type="entry name" value="CopG"/>
</dbReference>
<protein>
    <submittedName>
        <fullName evidence="3">Ribbon-helix-helix protein, copG family</fullName>
    </submittedName>
</protein>